<evidence type="ECO:0000313" key="4">
    <source>
        <dbReference type="Proteomes" id="UP000738349"/>
    </source>
</evidence>
<feature type="compositionally biased region" description="Polar residues" evidence="1">
    <location>
        <begin position="174"/>
        <end position="183"/>
    </location>
</feature>
<dbReference type="SMART" id="SM00355">
    <property type="entry name" value="ZnF_C2H2"/>
    <property type="match status" value="2"/>
</dbReference>
<feature type="domain" description="C2H2-type" evidence="2">
    <location>
        <begin position="282"/>
        <end position="303"/>
    </location>
</feature>
<feature type="compositionally biased region" description="Polar residues" evidence="1">
    <location>
        <begin position="211"/>
        <end position="229"/>
    </location>
</feature>
<organism evidence="3 4">
    <name type="scientific">Dactylonectria macrodidyma</name>
    <dbReference type="NCBI Taxonomy" id="307937"/>
    <lineage>
        <taxon>Eukaryota</taxon>
        <taxon>Fungi</taxon>
        <taxon>Dikarya</taxon>
        <taxon>Ascomycota</taxon>
        <taxon>Pezizomycotina</taxon>
        <taxon>Sordariomycetes</taxon>
        <taxon>Hypocreomycetidae</taxon>
        <taxon>Hypocreales</taxon>
        <taxon>Nectriaceae</taxon>
        <taxon>Dactylonectria</taxon>
    </lineage>
</organism>
<feature type="region of interest" description="Disordered" evidence="1">
    <location>
        <begin position="42"/>
        <end position="83"/>
    </location>
</feature>
<feature type="compositionally biased region" description="Polar residues" evidence="1">
    <location>
        <begin position="65"/>
        <end position="76"/>
    </location>
</feature>
<feature type="region of interest" description="Disordered" evidence="1">
    <location>
        <begin position="1"/>
        <end position="20"/>
    </location>
</feature>
<reference evidence="3" key="1">
    <citation type="journal article" date="2021" name="Nat. Commun.">
        <title>Genetic determinants of endophytism in the Arabidopsis root mycobiome.</title>
        <authorList>
            <person name="Mesny F."/>
            <person name="Miyauchi S."/>
            <person name="Thiergart T."/>
            <person name="Pickel B."/>
            <person name="Atanasova L."/>
            <person name="Karlsson M."/>
            <person name="Huettel B."/>
            <person name="Barry K.W."/>
            <person name="Haridas S."/>
            <person name="Chen C."/>
            <person name="Bauer D."/>
            <person name="Andreopoulos W."/>
            <person name="Pangilinan J."/>
            <person name="LaButti K."/>
            <person name="Riley R."/>
            <person name="Lipzen A."/>
            <person name="Clum A."/>
            <person name="Drula E."/>
            <person name="Henrissat B."/>
            <person name="Kohler A."/>
            <person name="Grigoriev I.V."/>
            <person name="Martin F.M."/>
            <person name="Hacquard S."/>
        </authorList>
    </citation>
    <scope>NUCLEOTIDE SEQUENCE</scope>
    <source>
        <strain evidence="3">MPI-CAGE-AT-0147</strain>
    </source>
</reference>
<gene>
    <name evidence="3" type="ORF">EDB81DRAFT_194704</name>
</gene>
<sequence length="581" mass="65208">MVTTSQDGGGAGGRPFVDNTEGDILTFSELDLARLGLLLEPDGTKNATQDHRPAPQQQPQYEYQDTSSSLNNNFPSEQLPDVTESEMRHDIGPRMMDPNSYLERSWAWQALSTSAEQSPPAQSSWPQTNGPAYQFTPVVENQGPGLPRRRSRYLRSPTQATSRGPIDIAVQTSSACAENSSDPMQRWRESPPETEAASLSAIVSALRSPLPTRSSTDNLNSWQVSSRPASTVSHGSGTSYYSSSAGSASSSNFRNTTRGRVAKRTRPAPPRWKVTDKRAFPCTFCCDSFKSKYDWSRHEQALHLNLQGWRCAPFGSTVVAPETGRIHCTYCKLLDPTPAHLEMHAHGTCVTQTQIYARKDHLIQHLRRFHHAEDLSMIDSWKVETPVISSRCGFCDSRMETWQERVDHLAAHFRKGSTMKDWKGEHGFTPEIAAQVTDAIPPYVIPHESESYTPFSATDRTTAEHVYQMKVSSDRLMREWELPEPPLLESIARPEAPNSYPNEELASMTFSQFIAFHLGRYAQHQMQLGIIPTDRMFQDEARRLQFGTTDPWERTIADNEDWLSAFRDNYAQGAGDCTNDG</sequence>
<dbReference type="InterPro" id="IPR013087">
    <property type="entry name" value="Znf_C2H2_type"/>
</dbReference>
<dbReference type="EMBL" id="JAGMUV010000002">
    <property type="protein sequence ID" value="KAH7171279.1"/>
    <property type="molecule type" value="Genomic_DNA"/>
</dbReference>
<evidence type="ECO:0000313" key="3">
    <source>
        <dbReference type="EMBL" id="KAH7171279.1"/>
    </source>
</evidence>
<protein>
    <recommendedName>
        <fullName evidence="2">C2H2-type domain-containing protein</fullName>
    </recommendedName>
</protein>
<name>A0A9P9FS02_9HYPO</name>
<dbReference type="AlphaFoldDB" id="A0A9P9FS02"/>
<feature type="compositionally biased region" description="Polar residues" evidence="1">
    <location>
        <begin position="112"/>
        <end position="131"/>
    </location>
</feature>
<dbReference type="Proteomes" id="UP000738349">
    <property type="component" value="Unassembled WGS sequence"/>
</dbReference>
<feature type="compositionally biased region" description="Low complexity" evidence="1">
    <location>
        <begin position="230"/>
        <end position="251"/>
    </location>
</feature>
<dbReference type="PROSITE" id="PS00028">
    <property type="entry name" value="ZINC_FINGER_C2H2_1"/>
    <property type="match status" value="1"/>
</dbReference>
<keyword evidence="4" id="KW-1185">Reference proteome</keyword>
<evidence type="ECO:0000259" key="2">
    <source>
        <dbReference type="PROSITE" id="PS00028"/>
    </source>
</evidence>
<feature type="compositionally biased region" description="Low complexity" evidence="1">
    <location>
        <begin position="55"/>
        <end position="64"/>
    </location>
</feature>
<comment type="caution">
    <text evidence="3">The sequence shown here is derived from an EMBL/GenBank/DDBJ whole genome shotgun (WGS) entry which is preliminary data.</text>
</comment>
<feature type="region of interest" description="Disordered" evidence="1">
    <location>
        <begin position="112"/>
        <end position="162"/>
    </location>
</feature>
<proteinExistence type="predicted"/>
<dbReference type="OrthoDB" id="5399138at2759"/>
<accession>A0A9P9FS02</accession>
<feature type="region of interest" description="Disordered" evidence="1">
    <location>
        <begin position="174"/>
        <end position="272"/>
    </location>
</feature>
<evidence type="ECO:0000256" key="1">
    <source>
        <dbReference type="SAM" id="MobiDB-lite"/>
    </source>
</evidence>